<comment type="similarity">
    <text evidence="17">Belongs to the TRAFAC class TrmE-Era-EngA-EngB-Septin-like GTPase superfamily. FeoB GTPase (TC 9.A.8) family.</text>
</comment>
<protein>
    <recommendedName>
        <fullName evidence="14 17">Ferrous iron transport protein B</fullName>
    </recommendedName>
</protein>
<dbReference type="EMBL" id="JACEGE010000020">
    <property type="protein sequence ID" value="MBA2796187.1"/>
    <property type="molecule type" value="Genomic_DNA"/>
</dbReference>
<dbReference type="InterPro" id="IPR006073">
    <property type="entry name" value="GTP-bd"/>
</dbReference>
<evidence type="ECO:0000259" key="18">
    <source>
        <dbReference type="PROSITE" id="PS51711"/>
    </source>
</evidence>
<evidence type="ECO:0000256" key="1">
    <source>
        <dbReference type="ARBA" id="ARBA00003926"/>
    </source>
</evidence>
<dbReference type="Pfam" id="PF07664">
    <property type="entry name" value="FeoB_C"/>
    <property type="match status" value="1"/>
</dbReference>
<dbReference type="InterPro" id="IPR011642">
    <property type="entry name" value="Gate_dom"/>
</dbReference>
<feature type="binding site" evidence="16">
    <location>
        <position position="19"/>
    </location>
    <ligand>
        <name>Mg(2+)</name>
        <dbReference type="ChEBI" id="CHEBI:18420"/>
        <label>2</label>
    </ligand>
</feature>
<dbReference type="PROSITE" id="PS51711">
    <property type="entry name" value="G_FEOB"/>
    <property type="match status" value="1"/>
</dbReference>
<comment type="subcellular location">
    <subcellularLocation>
        <location evidence="2">Cell inner membrane</location>
        <topology evidence="2">Multi-pass membrane protein</topology>
    </subcellularLocation>
    <subcellularLocation>
        <location evidence="17">Cell membrane</location>
        <topology evidence="17">Multi-pass membrane protein</topology>
    </subcellularLocation>
</comment>
<dbReference type="Pfam" id="PF02421">
    <property type="entry name" value="FeoB_N"/>
    <property type="match status" value="1"/>
</dbReference>
<feature type="transmembrane region" description="Helical" evidence="17">
    <location>
        <begin position="611"/>
        <end position="633"/>
    </location>
</feature>
<feature type="domain" description="FeoB-type G" evidence="18">
    <location>
        <begin position="1"/>
        <end position="162"/>
    </location>
</feature>
<evidence type="ECO:0000256" key="3">
    <source>
        <dbReference type="ARBA" id="ARBA00022448"/>
    </source>
</evidence>
<dbReference type="NCBIfam" id="TIGR00437">
    <property type="entry name" value="feoB"/>
    <property type="match status" value="1"/>
</dbReference>
<feature type="binding site" evidence="16">
    <location>
        <position position="22"/>
    </location>
    <ligand>
        <name>Mg(2+)</name>
        <dbReference type="ChEBI" id="CHEBI:18420"/>
        <label>1</label>
    </ligand>
</feature>
<sequence length="721" mass="80212">MTEIALIGNPNSGKTSLFNLLTRTKQHVGNWPGVTVERKSGIAKNHKNIKVEDLPGIYSMSPYSPEEKVARDYLLSYHADAILNVIDATNLERNLYLTTQLIETGLPVTIALNMSDVLKSQGKMINSDKLAYQMGVPVVVTSALKNKGIDQAIKKASQTTKDKIDRIQFPNYDSRFEAAISQIIALLGEAVPSRSSRFYAIKLFERDQLVEEALNLSIPQKQEIRDIIQITEEIFTEDSESIVINQRYKFIENVSNMVQNQTTNDFKMSMSDKIDQLVTSRILALPIFAVVMFLVYYLSIQTVGTIGTNWVNDTLFGKYVPEAILAILKGLNVQTWLQSLIIDGIVAGLGAVLGFLPQIFVLFVCLGILEDIGYMSRIAFVMDRLFRRFGLSGKSFIPMLISTSCGVPGIMASRTIENERDRRITIMTTTFMPCSAKLAIIAVIAGAFFPHNPWIAPSAYLLGMVAIILSGIALKKTSFLSGYTSPFIMELPSYHLPSAKTVLRYAFSKAMSFVQRAGTIIFSLTVLIWFMSSYNFNLQAVSTQESILASLGRFFAWIFTPLGFGNWKATVATITGLVAKETVVATLGILYNNPDTTEKTHSLWTSLQGNYTALAAYSFLIFNLLCAPCFASIGAIKREMGNRKWTLVAIGYQTGLAYLVSLVFYQLGLVIFYSKSVTLWTVLALVTTLVMSYFVIRKPKRAKTQIISLDDLNSLHNYGKE</sequence>
<reference evidence="19 20" key="1">
    <citation type="submission" date="2020-07" db="EMBL/GenBank/DDBJ databases">
        <title>Molecular and genomic characterization of Streptococcus porcinus isolated from diseased swine in Brazil.</title>
        <authorList>
            <person name="Moreno L.Z."/>
            <person name="Matajira C.E.C."/>
            <person name="Poor A.P."/>
            <person name="Dutra M.C."/>
            <person name="Moreno A.M."/>
        </authorList>
    </citation>
    <scope>NUCLEOTIDE SEQUENCE [LARGE SCALE GENOMIC DNA]</scope>
    <source>
        <strain evidence="19 20">SP0816-2</strain>
    </source>
</reference>
<dbReference type="InterPro" id="IPR050860">
    <property type="entry name" value="FeoB_GTPase"/>
</dbReference>
<keyword evidence="12 15" id="KW-0342">GTP-binding</keyword>
<evidence type="ECO:0000256" key="2">
    <source>
        <dbReference type="ARBA" id="ARBA00004429"/>
    </source>
</evidence>
<feature type="transmembrane region" description="Helical" evidence="17">
    <location>
        <begin position="645"/>
        <end position="665"/>
    </location>
</feature>
<evidence type="ECO:0000256" key="10">
    <source>
        <dbReference type="ARBA" id="ARBA00023004"/>
    </source>
</evidence>
<dbReference type="GO" id="GO:0015093">
    <property type="term" value="F:ferrous iron transmembrane transporter activity"/>
    <property type="evidence" value="ECO:0007669"/>
    <property type="project" value="UniProtKB-UniRule"/>
</dbReference>
<evidence type="ECO:0000256" key="15">
    <source>
        <dbReference type="PIRSR" id="PIRSR603373-1"/>
    </source>
</evidence>
<dbReference type="InterPro" id="IPR011640">
    <property type="entry name" value="Fe2_transport_prot_B_C"/>
</dbReference>
<proteinExistence type="inferred from homology"/>
<gene>
    <name evidence="19" type="primary">feoB</name>
    <name evidence="19" type="ORF">H1B29_06795</name>
</gene>
<dbReference type="SUPFAM" id="SSF52540">
    <property type="entry name" value="P-loop containing nucleoside triphosphate hydrolases"/>
    <property type="match status" value="1"/>
</dbReference>
<evidence type="ECO:0000256" key="17">
    <source>
        <dbReference type="RuleBase" id="RU362098"/>
    </source>
</evidence>
<dbReference type="InterPro" id="IPR027417">
    <property type="entry name" value="P-loop_NTPase"/>
</dbReference>
<accession>A0A7V9WSC0</accession>
<keyword evidence="6" id="KW-0997">Cell inner membrane</keyword>
<keyword evidence="16" id="KW-0460">Magnesium</keyword>
<feature type="binding site" evidence="15">
    <location>
        <begin position="53"/>
        <end position="56"/>
    </location>
    <ligand>
        <name>GTP</name>
        <dbReference type="ChEBI" id="CHEBI:37565"/>
        <label>1</label>
    </ligand>
</feature>
<dbReference type="InterPro" id="IPR003373">
    <property type="entry name" value="Fe2_transport_prot-B"/>
</dbReference>
<dbReference type="RefSeq" id="WP_181460202.1">
    <property type="nucleotide sequence ID" value="NZ_JACEGE010000020.1"/>
</dbReference>
<organism evidence="19 20">
    <name type="scientific">Streptococcus porcinus</name>
    <dbReference type="NCBI Taxonomy" id="1340"/>
    <lineage>
        <taxon>Bacteria</taxon>
        <taxon>Bacillati</taxon>
        <taxon>Bacillota</taxon>
        <taxon>Bacilli</taxon>
        <taxon>Lactobacillales</taxon>
        <taxon>Streptococcaceae</taxon>
        <taxon>Streptococcus</taxon>
    </lineage>
</organism>
<dbReference type="GO" id="GO:0046872">
    <property type="term" value="F:metal ion binding"/>
    <property type="evidence" value="ECO:0007669"/>
    <property type="project" value="UniProtKB-KW"/>
</dbReference>
<dbReference type="InterPro" id="IPR030389">
    <property type="entry name" value="G_FEOB_dom"/>
</dbReference>
<evidence type="ECO:0000256" key="9">
    <source>
        <dbReference type="ARBA" id="ARBA00022989"/>
    </source>
</evidence>
<evidence type="ECO:0000256" key="5">
    <source>
        <dbReference type="ARBA" id="ARBA00022496"/>
    </source>
</evidence>
<name>A0A7V9WSC0_STRPO</name>
<comment type="function">
    <text evidence="1 17">Probable transporter of a GTP-driven Fe(2+) uptake system.</text>
</comment>
<evidence type="ECO:0000256" key="12">
    <source>
        <dbReference type="ARBA" id="ARBA00023134"/>
    </source>
</evidence>
<dbReference type="Proteomes" id="UP000524462">
    <property type="component" value="Unassembled WGS sequence"/>
</dbReference>
<dbReference type="GO" id="GO:0005525">
    <property type="term" value="F:GTP binding"/>
    <property type="evidence" value="ECO:0007669"/>
    <property type="project" value="UniProtKB-KW"/>
</dbReference>
<keyword evidence="13 17" id="KW-0472">Membrane</keyword>
<feature type="transmembrane region" description="Helical" evidence="17">
    <location>
        <begin position="344"/>
        <end position="369"/>
    </location>
</feature>
<dbReference type="CDD" id="cd01879">
    <property type="entry name" value="FeoB"/>
    <property type="match status" value="1"/>
</dbReference>
<dbReference type="Gene3D" id="3.40.50.300">
    <property type="entry name" value="P-loop containing nucleotide triphosphate hydrolases"/>
    <property type="match status" value="1"/>
</dbReference>
<evidence type="ECO:0000256" key="7">
    <source>
        <dbReference type="ARBA" id="ARBA00022692"/>
    </source>
</evidence>
<feature type="transmembrane region" description="Helical" evidence="17">
    <location>
        <begin position="677"/>
        <end position="696"/>
    </location>
</feature>
<feature type="binding site" evidence="15">
    <location>
        <begin position="33"/>
        <end position="37"/>
    </location>
    <ligand>
        <name>GTP</name>
        <dbReference type="ChEBI" id="CHEBI:37565"/>
        <label>1</label>
    </ligand>
</feature>
<dbReference type="FunFam" id="3.40.50.300:FF:000426">
    <property type="entry name" value="Ferrous iron transport protein B"/>
    <property type="match status" value="1"/>
</dbReference>
<evidence type="ECO:0000256" key="14">
    <source>
        <dbReference type="NCBIfam" id="TIGR00437"/>
    </source>
</evidence>
<keyword evidence="9 17" id="KW-1133">Transmembrane helix</keyword>
<dbReference type="PANTHER" id="PTHR43185">
    <property type="entry name" value="FERROUS IRON TRANSPORT PROTEIN B"/>
    <property type="match status" value="1"/>
</dbReference>
<keyword evidence="16" id="KW-0479">Metal-binding</keyword>
<dbReference type="AlphaFoldDB" id="A0A7V9WSC0"/>
<dbReference type="Pfam" id="PF07670">
    <property type="entry name" value="Gate"/>
    <property type="match status" value="2"/>
</dbReference>
<comment type="caution">
    <text evidence="19">The sequence shown here is derived from an EMBL/GenBank/DDBJ whole genome shotgun (WGS) entry which is preliminary data.</text>
</comment>
<evidence type="ECO:0000256" key="11">
    <source>
        <dbReference type="ARBA" id="ARBA00023065"/>
    </source>
</evidence>
<keyword evidence="7 17" id="KW-0812">Transmembrane</keyword>
<dbReference type="GO" id="GO:0005886">
    <property type="term" value="C:plasma membrane"/>
    <property type="evidence" value="ECO:0007669"/>
    <property type="project" value="UniProtKB-SubCell"/>
</dbReference>
<evidence type="ECO:0000313" key="20">
    <source>
        <dbReference type="Proteomes" id="UP000524462"/>
    </source>
</evidence>
<feature type="transmembrane region" description="Helical" evidence="17">
    <location>
        <begin position="513"/>
        <end position="534"/>
    </location>
</feature>
<evidence type="ECO:0000256" key="4">
    <source>
        <dbReference type="ARBA" id="ARBA00022475"/>
    </source>
</evidence>
<feature type="binding site" evidence="15">
    <location>
        <begin position="8"/>
        <end position="15"/>
    </location>
    <ligand>
        <name>GTP</name>
        <dbReference type="ChEBI" id="CHEBI:37565"/>
        <label>1</label>
    </ligand>
</feature>
<dbReference type="Pfam" id="PF17910">
    <property type="entry name" value="FeoB_Cyto"/>
    <property type="match status" value="1"/>
</dbReference>
<keyword evidence="4" id="KW-1003">Cell membrane</keyword>
<dbReference type="InterPro" id="IPR041069">
    <property type="entry name" value="FeoB_Cyto"/>
</dbReference>
<feature type="transmembrane region" description="Helical" evidence="17">
    <location>
        <begin position="389"/>
        <end position="412"/>
    </location>
</feature>
<dbReference type="Gene3D" id="1.10.287.1770">
    <property type="match status" value="1"/>
</dbReference>
<feature type="transmembrane region" description="Helical" evidence="17">
    <location>
        <begin position="424"/>
        <end position="448"/>
    </location>
</feature>
<keyword evidence="10 17" id="KW-0408">Iron</keyword>
<feature type="transmembrane region" description="Helical" evidence="17">
    <location>
        <begin position="454"/>
        <end position="474"/>
    </location>
</feature>
<keyword evidence="11" id="KW-0406">Ion transport</keyword>
<feature type="transmembrane region" description="Helical" evidence="17">
    <location>
        <begin position="278"/>
        <end position="299"/>
    </location>
</feature>
<dbReference type="PANTHER" id="PTHR43185:SF1">
    <property type="entry name" value="FE(2+) TRANSPORTER FEOB"/>
    <property type="match status" value="1"/>
</dbReference>
<feature type="binding site" evidence="15">
    <location>
        <begin position="113"/>
        <end position="116"/>
    </location>
    <ligand>
        <name>GTP</name>
        <dbReference type="ChEBI" id="CHEBI:37565"/>
        <label>1</label>
    </ligand>
</feature>
<keyword evidence="5 17" id="KW-0410">Iron transport</keyword>
<evidence type="ECO:0000256" key="6">
    <source>
        <dbReference type="ARBA" id="ARBA00022519"/>
    </source>
</evidence>
<evidence type="ECO:0000313" key="19">
    <source>
        <dbReference type="EMBL" id="MBA2796187.1"/>
    </source>
</evidence>
<keyword evidence="3 17" id="KW-0813">Transport</keyword>
<evidence type="ECO:0000256" key="13">
    <source>
        <dbReference type="ARBA" id="ARBA00023136"/>
    </source>
</evidence>
<evidence type="ECO:0000256" key="16">
    <source>
        <dbReference type="PIRSR" id="PIRSR603373-2"/>
    </source>
</evidence>
<dbReference type="PRINTS" id="PR00326">
    <property type="entry name" value="GTP1OBG"/>
</dbReference>
<evidence type="ECO:0000256" key="8">
    <source>
        <dbReference type="ARBA" id="ARBA00022741"/>
    </source>
</evidence>
<keyword evidence="8 15" id="KW-0547">Nucleotide-binding</keyword>